<keyword evidence="4" id="KW-1185">Reference proteome</keyword>
<evidence type="ECO:0000256" key="2">
    <source>
        <dbReference type="SAM" id="MobiDB-lite"/>
    </source>
</evidence>
<reference evidence="3 4" key="1">
    <citation type="journal article" date="2021" name="MBio">
        <title>A New Model Trypanosomatid, Novymonas esmeraldas: Genomic Perception of Its 'Candidatus Pandoraea novymonadis' Endosymbiont.</title>
        <authorList>
            <person name="Zakharova A."/>
            <person name="Saura A."/>
            <person name="Butenko A."/>
            <person name="Podesvova L."/>
            <person name="Warmusova S."/>
            <person name="Kostygov A.Y."/>
            <person name="Nenarokova A."/>
            <person name="Lukes J."/>
            <person name="Opperdoes F.R."/>
            <person name="Yurchenko V."/>
        </authorList>
    </citation>
    <scope>NUCLEOTIDE SEQUENCE [LARGE SCALE GENOMIC DNA]</scope>
    <source>
        <strain evidence="3 4">E262AT.01</strain>
    </source>
</reference>
<organism evidence="3 4">
    <name type="scientific">Novymonas esmeraldas</name>
    <dbReference type="NCBI Taxonomy" id="1808958"/>
    <lineage>
        <taxon>Eukaryota</taxon>
        <taxon>Discoba</taxon>
        <taxon>Euglenozoa</taxon>
        <taxon>Kinetoplastea</taxon>
        <taxon>Metakinetoplastina</taxon>
        <taxon>Trypanosomatida</taxon>
        <taxon>Trypanosomatidae</taxon>
        <taxon>Novymonas</taxon>
    </lineage>
</organism>
<keyword evidence="1" id="KW-0175">Coiled coil</keyword>
<feature type="region of interest" description="Disordered" evidence="2">
    <location>
        <begin position="71"/>
        <end position="90"/>
    </location>
</feature>
<accession>A0AAW0F3L3</accession>
<dbReference type="Proteomes" id="UP001430356">
    <property type="component" value="Unassembled WGS sequence"/>
</dbReference>
<proteinExistence type="predicted"/>
<sequence>MSAVNVPLHSRGDWVGSVIVEETNAAERELSGAVDSMIAAATRALQQPTTDANSNTTFAKTASLFRANGIRISPGESDEDGVSTAQASGADSDLRTQLEYCRDLLRKVDSERRHMRKVCLRLQREQELSLSETQTMHRYSTESHQRSLALERHAAEERQRRLRLQDEVDQQTLEVMRLRRILRALPGNVLASAGGAGGAAGFVQALAPDRRFEEAFRDKMNSIVYKRRYHQASAMHQATSERLEAVMMEQHDPQWAAAQWSFAGDRGAAAVAAAADRDQHESSGGAAHSLESASAALGTARQDDSMSVSAATTLANSSFMQSALDFPFQLPFTTASPQDAYIKFLVYNSAYAEPLTRLREHVLRLSSRLKTAQDAGLRALYTMFTQALRSLSAAPVQTQWRSQYERQMEQVQRAHRDLLYGLVEQVNAAATQIPELERGGAGAAAARRDFAGAAPQRCDVGCSARESTTMEEYRASQLKEQLAHLKLHSLEAAAAAHKKAEELARQRTAARQEAVNALQSLKALAKCVVSSVRVQGGAEDVVYDPFAHLHDPLTEGVLDDPRLTTKTMEATDMTISYVRLLARSAGAPRNRTRAGAGQLSSSYSSAPDGAREDAFGHIIDIHRPSSRVAAPPPRPPKAQSSRRQSAPSALHAVRLRSRSNSANGAGRRMSAPQLPPMATPPPPQLSGPRNPRRGKSGNSGAATAAAAPPPPPRGDFSSTKDSTASSREDEVESPADAHVTASGPAPQTTVAVIDLGFHVSRPRG</sequence>
<feature type="compositionally biased region" description="Basic and acidic residues" evidence="2">
    <location>
        <begin position="609"/>
        <end position="623"/>
    </location>
</feature>
<name>A0AAW0F3L3_9TRYP</name>
<feature type="compositionally biased region" description="Low complexity" evidence="2">
    <location>
        <begin position="637"/>
        <end position="649"/>
    </location>
</feature>
<feature type="region of interest" description="Disordered" evidence="2">
    <location>
        <begin position="586"/>
        <end position="750"/>
    </location>
</feature>
<feature type="coiled-coil region" evidence="1">
    <location>
        <begin position="493"/>
        <end position="520"/>
    </location>
</feature>
<evidence type="ECO:0000313" key="3">
    <source>
        <dbReference type="EMBL" id="KAK7200006.1"/>
    </source>
</evidence>
<feature type="compositionally biased region" description="Pro residues" evidence="2">
    <location>
        <begin position="673"/>
        <end position="685"/>
    </location>
</feature>
<comment type="caution">
    <text evidence="3">The sequence shown here is derived from an EMBL/GenBank/DDBJ whole genome shotgun (WGS) entry which is preliminary data.</text>
</comment>
<dbReference type="EMBL" id="JAECZO010000002">
    <property type="protein sequence ID" value="KAK7200006.1"/>
    <property type="molecule type" value="Genomic_DNA"/>
</dbReference>
<feature type="compositionally biased region" description="Polar residues" evidence="2">
    <location>
        <begin position="716"/>
        <end position="725"/>
    </location>
</feature>
<gene>
    <name evidence="3" type="ORF">NESM_000049900</name>
</gene>
<evidence type="ECO:0000256" key="1">
    <source>
        <dbReference type="SAM" id="Coils"/>
    </source>
</evidence>
<protein>
    <submittedName>
        <fullName evidence="3">Uncharacterized protein</fullName>
    </submittedName>
</protein>
<evidence type="ECO:0000313" key="4">
    <source>
        <dbReference type="Proteomes" id="UP001430356"/>
    </source>
</evidence>
<dbReference type="AlphaFoldDB" id="A0AAW0F3L3"/>